<accession>A0A813FB09</accession>
<dbReference type="EMBL" id="CAJNNV010021905">
    <property type="protein sequence ID" value="CAE8607610.1"/>
    <property type="molecule type" value="Genomic_DNA"/>
</dbReference>
<feature type="non-terminal residue" evidence="1">
    <location>
        <position position="1"/>
    </location>
</feature>
<evidence type="ECO:0000313" key="2">
    <source>
        <dbReference type="Proteomes" id="UP000654075"/>
    </source>
</evidence>
<gene>
    <name evidence="1" type="ORF">PGLA1383_LOCUS25528</name>
</gene>
<dbReference type="SUPFAM" id="SSF52540">
    <property type="entry name" value="P-loop containing nucleoside triphosphate hydrolases"/>
    <property type="match status" value="1"/>
</dbReference>
<dbReference type="SUPFAM" id="SSF53335">
    <property type="entry name" value="S-adenosyl-L-methionine-dependent methyltransferases"/>
    <property type="match status" value="1"/>
</dbReference>
<keyword evidence="2" id="KW-1185">Reference proteome</keyword>
<sequence length="982" mass="109205">AIADQDRIAAWLARLPREIPWCGERLPSITQKVFFELLRAERCTPGAAQKVQILAEQDGRCVECGGVFDGDIEWDHIVPLRQTVQGAPQVFQAICASCHMDKTQLSGSQARTLNSSFSAPVWEAYVSSPRPPPLVWSAHEHNGNQLCELDVRRCRRSALCHSAHDFPVFSPFDSIKRAVAGELCDFTFVALRPGKRSALNLLPWVGPMWYHKVAVEHMLHYGICTWNDCHWSLEATSHIPKECLTEPLLLMEEAWGSEKDLAKFSVNSMVGLWATTPSCVYSVVTSNSAADAEGAMLKRIVEYGDGLVTHDHIKATKLIQNSSMRPIHDLIMAVESSRMAQLVFVLKALGVPQRSIVDVKTDAITLTRAQKMRSALIAVSGTSFAQLPGLRRKFERTDINQRFLDDNEVYPAGCTFHEEVFRFSDREVKLLQGNYKTLKRECESPAELPPWRDLTQDEAIEAVMRGEGLLLLGAPGTGKTHLLRELMVQLREAGKRVDCIAKTHCATKNMGCDAVTADHWVRKHVRAGSFSSQILVVEELSQVDVQLWGDLCLVSMKGTTNICCGDFGQFQAVSESWAGCPVQEGALERSDMLLDMCNGNRLTLTENKRSDQKLFGFYTGLRCGTPDARDLRESVEEARRLFPATDLQANFTLTMSHKRRVQVNRFQNQLQKPESAIFIRAPAPTRAGNQPQSMWLWDGLQLIGAGGRCLKGLFFTVQSVTEDSVLLEGQTLTHQEAVRSLRLSYGLTFASCQGLTLPGRVGLETESPNMTLRHLYLFSGTGSVGRAFNAIGWEVISVDMDPKSNASIITDIGAWDYKVFEPGVFQCVFASPPYTHYSRARTTATTPRDLVGSDRLVQTVLDIIEYHKPASYFIENPQTGLLKSRDVVRGLSYSDTCYCKYGMKYRKSTRIWHNNFDFEPETMCCNKSPCEAAKLGRHEATAQRGPGGLRGQSDRCSLNELYSMPALLCDHIAAAASAALGG</sequence>
<dbReference type="InterPro" id="IPR029063">
    <property type="entry name" value="SAM-dependent_MTases_sf"/>
</dbReference>
<proteinExistence type="predicted"/>
<dbReference type="Gene3D" id="3.40.50.300">
    <property type="entry name" value="P-loop containing nucleotide triphosphate hydrolases"/>
    <property type="match status" value="1"/>
</dbReference>
<dbReference type="OrthoDB" id="425596at2759"/>
<dbReference type="Pfam" id="PF13604">
    <property type="entry name" value="AAA_30"/>
    <property type="match status" value="1"/>
</dbReference>
<dbReference type="Gene3D" id="3.40.50.150">
    <property type="entry name" value="Vaccinia Virus protein VP39"/>
    <property type="match status" value="1"/>
</dbReference>
<dbReference type="AlphaFoldDB" id="A0A813FB09"/>
<reference evidence="1" key="1">
    <citation type="submission" date="2021-02" db="EMBL/GenBank/DDBJ databases">
        <authorList>
            <person name="Dougan E. K."/>
            <person name="Rhodes N."/>
            <person name="Thang M."/>
            <person name="Chan C."/>
        </authorList>
    </citation>
    <scope>NUCLEOTIDE SEQUENCE</scope>
</reference>
<dbReference type="InterPro" id="IPR003615">
    <property type="entry name" value="HNH_nuc"/>
</dbReference>
<dbReference type="Proteomes" id="UP000654075">
    <property type="component" value="Unassembled WGS sequence"/>
</dbReference>
<name>A0A813FB09_POLGL</name>
<dbReference type="CDD" id="cd00085">
    <property type="entry name" value="HNHc"/>
    <property type="match status" value="1"/>
</dbReference>
<protein>
    <submittedName>
        <fullName evidence="1">Uncharacterized protein</fullName>
    </submittedName>
</protein>
<dbReference type="InterPro" id="IPR027417">
    <property type="entry name" value="P-loop_NTPase"/>
</dbReference>
<dbReference type="Gene3D" id="1.10.30.50">
    <property type="match status" value="1"/>
</dbReference>
<comment type="caution">
    <text evidence="1">The sequence shown here is derived from an EMBL/GenBank/DDBJ whole genome shotgun (WGS) entry which is preliminary data.</text>
</comment>
<evidence type="ECO:0000313" key="1">
    <source>
        <dbReference type="EMBL" id="CAE8607610.1"/>
    </source>
</evidence>
<organism evidence="1 2">
    <name type="scientific">Polarella glacialis</name>
    <name type="common">Dinoflagellate</name>
    <dbReference type="NCBI Taxonomy" id="89957"/>
    <lineage>
        <taxon>Eukaryota</taxon>
        <taxon>Sar</taxon>
        <taxon>Alveolata</taxon>
        <taxon>Dinophyceae</taxon>
        <taxon>Suessiales</taxon>
        <taxon>Suessiaceae</taxon>
        <taxon>Polarella</taxon>
    </lineage>
</organism>